<accession>A0A239NQ56</accession>
<dbReference type="Proteomes" id="UP000198280">
    <property type="component" value="Unassembled WGS sequence"/>
</dbReference>
<dbReference type="AlphaFoldDB" id="A0A239NQ56"/>
<dbReference type="PANTHER" id="PTHR43434:SF1">
    <property type="entry name" value="PHOSPHOGLYCOLATE PHOSPHATASE"/>
    <property type="match status" value="1"/>
</dbReference>
<dbReference type="InterPro" id="IPR006439">
    <property type="entry name" value="HAD-SF_hydro_IA"/>
</dbReference>
<dbReference type="InterPro" id="IPR023198">
    <property type="entry name" value="PGP-like_dom2"/>
</dbReference>
<evidence type="ECO:0000313" key="2">
    <source>
        <dbReference type="Proteomes" id="UP000198280"/>
    </source>
</evidence>
<proteinExistence type="predicted"/>
<dbReference type="Pfam" id="PF13419">
    <property type="entry name" value="HAD_2"/>
    <property type="match status" value="1"/>
</dbReference>
<name>A0A239NQ56_9ACTN</name>
<dbReference type="InterPro" id="IPR023214">
    <property type="entry name" value="HAD_sf"/>
</dbReference>
<keyword evidence="2" id="KW-1185">Reference proteome</keyword>
<dbReference type="SUPFAM" id="SSF56784">
    <property type="entry name" value="HAD-like"/>
    <property type="match status" value="1"/>
</dbReference>
<dbReference type="InterPro" id="IPR050155">
    <property type="entry name" value="HAD-like_hydrolase_sf"/>
</dbReference>
<dbReference type="Gene3D" id="1.10.150.240">
    <property type="entry name" value="Putative phosphatase, domain 2"/>
    <property type="match status" value="1"/>
</dbReference>
<dbReference type="InterPro" id="IPR041492">
    <property type="entry name" value="HAD_2"/>
</dbReference>
<dbReference type="PANTHER" id="PTHR43434">
    <property type="entry name" value="PHOSPHOGLYCOLATE PHOSPHATASE"/>
    <property type="match status" value="1"/>
</dbReference>
<dbReference type="EMBL" id="FZOF01000041">
    <property type="protein sequence ID" value="SNT56229.1"/>
    <property type="molecule type" value="Genomic_DNA"/>
</dbReference>
<organism evidence="1 2">
    <name type="scientific">Actinacidiphila glaucinigra</name>
    <dbReference type="NCBI Taxonomy" id="235986"/>
    <lineage>
        <taxon>Bacteria</taxon>
        <taxon>Bacillati</taxon>
        <taxon>Actinomycetota</taxon>
        <taxon>Actinomycetes</taxon>
        <taxon>Kitasatosporales</taxon>
        <taxon>Streptomycetaceae</taxon>
        <taxon>Actinacidiphila</taxon>
    </lineage>
</organism>
<reference evidence="1 2" key="1">
    <citation type="submission" date="2017-06" db="EMBL/GenBank/DDBJ databases">
        <authorList>
            <person name="Kim H.J."/>
            <person name="Triplett B.A."/>
        </authorList>
    </citation>
    <scope>NUCLEOTIDE SEQUENCE [LARGE SCALE GENOMIC DNA]</scope>
    <source>
        <strain evidence="1 2">CGMCC 4.1858</strain>
    </source>
</reference>
<dbReference type="RefSeq" id="WP_179280207.1">
    <property type="nucleotide sequence ID" value="NZ_FZOF01000041.1"/>
</dbReference>
<dbReference type="Gene3D" id="3.40.50.1000">
    <property type="entry name" value="HAD superfamily/HAD-like"/>
    <property type="match status" value="1"/>
</dbReference>
<dbReference type="GO" id="GO:0006281">
    <property type="term" value="P:DNA repair"/>
    <property type="evidence" value="ECO:0007669"/>
    <property type="project" value="TreeGrafter"/>
</dbReference>
<dbReference type="InterPro" id="IPR036412">
    <property type="entry name" value="HAD-like_sf"/>
</dbReference>
<protein>
    <submittedName>
        <fullName evidence="1">Haloacid dehalogenase superfamily, subfamily IA, variant 3 with third motif having DD or ED</fullName>
    </submittedName>
</protein>
<dbReference type="NCBIfam" id="TIGR01509">
    <property type="entry name" value="HAD-SF-IA-v3"/>
    <property type="match status" value="1"/>
</dbReference>
<dbReference type="GO" id="GO:0008967">
    <property type="term" value="F:phosphoglycolate phosphatase activity"/>
    <property type="evidence" value="ECO:0007669"/>
    <property type="project" value="TreeGrafter"/>
</dbReference>
<evidence type="ECO:0000313" key="1">
    <source>
        <dbReference type="EMBL" id="SNT56229.1"/>
    </source>
</evidence>
<sequence length="188" mass="20376">MTLSAVIFGFDGTLVDSHEAHFLARREAFGGLGLVLDRPWYDAHAGASLDEAVALLAAEQEIRVTVSVQEIDGRCTEAYLRNLDQVRPISWVVAFAESLKGHLPIAVASGSSETMIRTTMKAAGIDDLFPVVVTREDVSRGKPSPELFLKAAERMAVLPTQCLVVDYSNEGVEAAHQAEMPIINVRGK</sequence>
<gene>
    <name evidence="1" type="ORF">SAMN05216252_14125</name>
</gene>